<evidence type="ECO:0000313" key="3">
    <source>
        <dbReference type="EMBL" id="EFX01622.1"/>
    </source>
</evidence>
<dbReference type="Pfam" id="PF00004">
    <property type="entry name" value="AAA"/>
    <property type="match status" value="1"/>
</dbReference>
<dbReference type="GO" id="GO:0016887">
    <property type="term" value="F:ATP hydrolysis activity"/>
    <property type="evidence" value="ECO:0007669"/>
    <property type="project" value="InterPro"/>
</dbReference>
<evidence type="ECO:0000259" key="2">
    <source>
        <dbReference type="Pfam" id="PF00004"/>
    </source>
</evidence>
<reference evidence="3 4" key="1">
    <citation type="journal article" date="2011" name="Proc. Natl. Acad. Sci. U.S.A.">
        <title>Genome and transcriptome analyses of the mountain pine beetle-fungal symbiont Grosmannia clavigera, a lodgepole pine pathogen.</title>
        <authorList>
            <person name="DiGuistini S."/>
            <person name="Wang Y."/>
            <person name="Liao N.Y."/>
            <person name="Taylor G."/>
            <person name="Tanguay P."/>
            <person name="Feau N."/>
            <person name="Henrissat B."/>
            <person name="Chan S.K."/>
            <person name="Hesse-Orce U."/>
            <person name="Alamouti S.M."/>
            <person name="Tsui C.K.M."/>
            <person name="Docking R.T."/>
            <person name="Levasseur A."/>
            <person name="Haridas S."/>
            <person name="Robertson G."/>
            <person name="Birol I."/>
            <person name="Holt R.A."/>
            <person name="Marra M.A."/>
            <person name="Hamelin R.C."/>
            <person name="Hirst M."/>
            <person name="Jones S.J.M."/>
            <person name="Bohlmann J."/>
            <person name="Breuil C."/>
        </authorList>
    </citation>
    <scope>NUCLEOTIDE SEQUENCE [LARGE SCALE GENOMIC DNA]</scope>
    <source>
        <strain evidence="4">kw1407 / UAMH 11150</strain>
    </source>
</reference>
<dbReference type="InterPro" id="IPR003959">
    <property type="entry name" value="ATPase_AAA_core"/>
</dbReference>
<dbReference type="HOGENOM" id="CLU_994182_0_0_1"/>
<dbReference type="eggNOG" id="KOG0742">
    <property type="taxonomic scope" value="Eukaryota"/>
</dbReference>
<dbReference type="OrthoDB" id="10042665at2759"/>
<feature type="compositionally biased region" description="Acidic residues" evidence="1">
    <location>
        <begin position="56"/>
        <end position="73"/>
    </location>
</feature>
<keyword evidence="4" id="KW-1185">Reference proteome</keyword>
<dbReference type="Gene3D" id="3.40.50.300">
    <property type="entry name" value="P-loop containing nucleotide triphosphate hydrolases"/>
    <property type="match status" value="1"/>
</dbReference>
<gene>
    <name evidence="3" type="ORF">CMQ_8088</name>
</gene>
<dbReference type="SUPFAM" id="SSF52540">
    <property type="entry name" value="P-loop containing nucleoside triphosphate hydrolases"/>
    <property type="match status" value="1"/>
</dbReference>
<protein>
    <submittedName>
        <fullName evidence="3">Aaa family ATPase</fullName>
    </submittedName>
</protein>
<feature type="region of interest" description="Disordered" evidence="1">
    <location>
        <begin position="56"/>
        <end position="95"/>
    </location>
</feature>
<dbReference type="PANTHER" id="PTHR46411">
    <property type="entry name" value="FAMILY ATPASE, PUTATIVE-RELATED"/>
    <property type="match status" value="1"/>
</dbReference>
<dbReference type="PANTHER" id="PTHR46411:SF3">
    <property type="entry name" value="AAA+ ATPASE DOMAIN-CONTAINING PROTEIN"/>
    <property type="match status" value="1"/>
</dbReference>
<feature type="domain" description="ATPase AAA-type core" evidence="2">
    <location>
        <begin position="160"/>
        <end position="234"/>
    </location>
</feature>
<name>F0XL02_GROCL</name>
<proteinExistence type="predicted"/>
<accession>F0XL02</accession>
<dbReference type="InParanoid" id="F0XL02"/>
<sequence>MEKAAENEKTRKFAILSSSATCSQPCKTTQLTVNGRIMVDALTYTTSNSRAIALEPLEEVEERGPVQDEDEDDGSLRRRVRRGSSTRRRYSHDNNSYDPTVSEIQFREQAGSVEVGVVGGIQKTRFLPLTTEQLLLCTPIVKGFDLRSKKWLEFFVDQALEVAFRLVAKWKAVLLIDECDIVFEARDVNNVDRNGIVSIFLRTLEYYQGVLFLTTNRRGNIDPAFRSRIHVHLHYPGLDSLAELSLNGRQIKNILKTSGLLAFQDDEPLAYEHIRTVLLT</sequence>
<dbReference type="EMBL" id="GL629788">
    <property type="protein sequence ID" value="EFX01622.1"/>
    <property type="molecule type" value="Genomic_DNA"/>
</dbReference>
<dbReference type="GO" id="GO:0005524">
    <property type="term" value="F:ATP binding"/>
    <property type="evidence" value="ECO:0007669"/>
    <property type="project" value="InterPro"/>
</dbReference>
<dbReference type="InterPro" id="IPR027417">
    <property type="entry name" value="P-loop_NTPase"/>
</dbReference>
<evidence type="ECO:0000313" key="4">
    <source>
        <dbReference type="Proteomes" id="UP000007796"/>
    </source>
</evidence>
<dbReference type="STRING" id="655863.F0XL02"/>
<dbReference type="Proteomes" id="UP000007796">
    <property type="component" value="Unassembled WGS sequence"/>
</dbReference>
<organism evidence="4">
    <name type="scientific">Grosmannia clavigera (strain kw1407 / UAMH 11150)</name>
    <name type="common">Blue stain fungus</name>
    <name type="synonym">Graphiocladiella clavigera</name>
    <dbReference type="NCBI Taxonomy" id="655863"/>
    <lineage>
        <taxon>Eukaryota</taxon>
        <taxon>Fungi</taxon>
        <taxon>Dikarya</taxon>
        <taxon>Ascomycota</taxon>
        <taxon>Pezizomycotina</taxon>
        <taxon>Sordariomycetes</taxon>
        <taxon>Sordariomycetidae</taxon>
        <taxon>Ophiostomatales</taxon>
        <taxon>Ophiostomataceae</taxon>
        <taxon>Leptographium</taxon>
    </lineage>
</organism>
<feature type="compositionally biased region" description="Basic residues" evidence="1">
    <location>
        <begin position="77"/>
        <end position="90"/>
    </location>
</feature>
<dbReference type="RefSeq" id="XP_014171104.1">
    <property type="nucleotide sequence ID" value="XM_014315629.1"/>
</dbReference>
<dbReference type="AlphaFoldDB" id="F0XL02"/>
<evidence type="ECO:0000256" key="1">
    <source>
        <dbReference type="SAM" id="MobiDB-lite"/>
    </source>
</evidence>
<dbReference type="GeneID" id="25981704"/>